<organism evidence="11 12">
    <name type="scientific">Cyphellophora attinorum</name>
    <dbReference type="NCBI Taxonomy" id="1664694"/>
    <lineage>
        <taxon>Eukaryota</taxon>
        <taxon>Fungi</taxon>
        <taxon>Dikarya</taxon>
        <taxon>Ascomycota</taxon>
        <taxon>Pezizomycotina</taxon>
        <taxon>Eurotiomycetes</taxon>
        <taxon>Chaetothyriomycetidae</taxon>
        <taxon>Chaetothyriales</taxon>
        <taxon>Cyphellophoraceae</taxon>
        <taxon>Cyphellophora</taxon>
    </lineage>
</organism>
<dbReference type="VEuPathDB" id="FungiDB:AB675_9133"/>
<dbReference type="NCBIfam" id="TIGR00614">
    <property type="entry name" value="recQ_fam"/>
    <property type="match status" value="1"/>
</dbReference>
<dbReference type="Pfam" id="PF00270">
    <property type="entry name" value="DEAD"/>
    <property type="match status" value="1"/>
</dbReference>
<evidence type="ECO:0000256" key="4">
    <source>
        <dbReference type="ARBA" id="ARBA00022806"/>
    </source>
</evidence>
<comment type="caution">
    <text evidence="11">The sequence shown here is derived from an EMBL/GenBank/DDBJ whole genome shotgun (WGS) entry which is preliminary data.</text>
</comment>
<name>A0A0N1P131_9EURO</name>
<feature type="transmembrane region" description="Helical" evidence="8">
    <location>
        <begin position="58"/>
        <end position="78"/>
    </location>
</feature>
<dbReference type="GO" id="GO:0009378">
    <property type="term" value="F:four-way junction helicase activity"/>
    <property type="evidence" value="ECO:0007669"/>
    <property type="project" value="TreeGrafter"/>
</dbReference>
<dbReference type="Gene3D" id="3.40.50.300">
    <property type="entry name" value="P-loop containing nucleotide triphosphate hydrolases"/>
    <property type="match status" value="2"/>
</dbReference>
<dbReference type="GO" id="GO:0005737">
    <property type="term" value="C:cytoplasm"/>
    <property type="evidence" value="ECO:0007669"/>
    <property type="project" value="TreeGrafter"/>
</dbReference>
<dbReference type="SMART" id="SM00490">
    <property type="entry name" value="HELICc"/>
    <property type="match status" value="1"/>
</dbReference>
<dbReference type="Proteomes" id="UP000038010">
    <property type="component" value="Unassembled WGS sequence"/>
</dbReference>
<comment type="similarity">
    <text evidence="1 7">Belongs to the helicase family. RecQ subfamily.</text>
</comment>
<dbReference type="Pfam" id="PF16124">
    <property type="entry name" value="RecQ_Zn_bind"/>
    <property type="match status" value="1"/>
</dbReference>
<evidence type="ECO:0000256" key="8">
    <source>
        <dbReference type="SAM" id="Phobius"/>
    </source>
</evidence>
<keyword evidence="4 7" id="KW-0347">Helicase</keyword>
<dbReference type="GO" id="GO:0005524">
    <property type="term" value="F:ATP binding"/>
    <property type="evidence" value="ECO:0007669"/>
    <property type="project" value="UniProtKB-KW"/>
</dbReference>
<dbReference type="GO" id="GO:0003676">
    <property type="term" value="F:nucleic acid binding"/>
    <property type="evidence" value="ECO:0007669"/>
    <property type="project" value="InterPro"/>
</dbReference>
<protein>
    <recommendedName>
        <fullName evidence="7">ATP-dependent DNA helicase</fullName>
        <ecNumber evidence="7">5.6.2.4</ecNumber>
    </recommendedName>
</protein>
<comment type="subcellular location">
    <subcellularLocation>
        <location evidence="7">Nucleus</location>
    </subcellularLocation>
</comment>
<dbReference type="STRING" id="1664694.A0A0N1P131"/>
<evidence type="ECO:0000256" key="3">
    <source>
        <dbReference type="ARBA" id="ARBA00022801"/>
    </source>
</evidence>
<keyword evidence="12" id="KW-1185">Reference proteome</keyword>
<dbReference type="InterPro" id="IPR011545">
    <property type="entry name" value="DEAD/DEAH_box_helicase_dom"/>
</dbReference>
<keyword evidence="8" id="KW-0812">Transmembrane</keyword>
<evidence type="ECO:0000256" key="1">
    <source>
        <dbReference type="ARBA" id="ARBA00005446"/>
    </source>
</evidence>
<dbReference type="GeneID" id="28741523"/>
<dbReference type="GO" id="GO:0005634">
    <property type="term" value="C:nucleus"/>
    <property type="evidence" value="ECO:0007669"/>
    <property type="project" value="UniProtKB-SubCell"/>
</dbReference>
<accession>A0A0N1P131</accession>
<dbReference type="OrthoDB" id="10261556at2759"/>
<feature type="domain" description="Helicase ATP-binding" evidence="9">
    <location>
        <begin position="35"/>
        <end position="211"/>
    </location>
</feature>
<dbReference type="GO" id="GO:0005694">
    <property type="term" value="C:chromosome"/>
    <property type="evidence" value="ECO:0007669"/>
    <property type="project" value="TreeGrafter"/>
</dbReference>
<proteinExistence type="inferred from homology"/>
<dbReference type="PANTHER" id="PTHR13710:SF152">
    <property type="entry name" value="ATP-DEPENDENT DNA HELICASE Q5"/>
    <property type="match status" value="1"/>
</dbReference>
<dbReference type="FunFam" id="3.40.50.300:FF:001389">
    <property type="entry name" value="ATP-dependent DNA helicase RecQ"/>
    <property type="match status" value="1"/>
</dbReference>
<dbReference type="EMBL" id="LFJN01000009">
    <property type="protein sequence ID" value="KPI41507.1"/>
    <property type="molecule type" value="Genomic_DNA"/>
</dbReference>
<keyword evidence="2 7" id="KW-0547">Nucleotide-binding</keyword>
<sequence>MARSPKKRRSDVDVHFTLKRVFRKAGFRPLQLEVIQAAIAGHDIFLCAATSFGKSLCYQLPAVVATGVTMVVSPLLALMNNQVLAAKGLGIACEMITGSTTLQERRKIETDLLCGHPETRLLYVTPELCQTDRFRKILQQIHRQGQLTRVAIDEAHCISEWGHDFRKAYKDLVWMKQNLILPSVPIMAVTATATKQVRDDIYTFLGLKTAMSFSTSSARPNIHYEVQYFSESNPHSTEGDLYPILLNWLTRLHHRRYLGSLHAPDPTPFLNPIHGIIYCSTRNSADDLAARLTAHSIRASSYHAGLDTLTRGQAQASFLASPPIPAEETASIAHSFNLVCATTAFGMGIDMPNIRFVVHYGLPRGMESFTQESGRAGRDNKAASSVILYTREDKDRALWRLNQDAMRERKSHAGNGQGNADGEVSRSMAAKQLSLQKMIEYCENAGRCRHELVGEYFGNDFGNSVCVDAESHQTPKALGLSCDYACDVCKEGQAVLQKRKDKGLATAEESMEYTQRQRMMGTYDDYVEYGNGKE</sequence>
<dbReference type="RefSeq" id="XP_018001470.1">
    <property type="nucleotide sequence ID" value="XM_018149644.1"/>
</dbReference>
<dbReference type="SMART" id="SM00487">
    <property type="entry name" value="DEXDc"/>
    <property type="match status" value="1"/>
</dbReference>
<dbReference type="CDD" id="cd17920">
    <property type="entry name" value="DEXHc_RecQ"/>
    <property type="match status" value="1"/>
</dbReference>
<gene>
    <name evidence="11" type="ORF">AB675_9133</name>
</gene>
<dbReference type="AlphaFoldDB" id="A0A0N1P131"/>
<keyword evidence="3 7" id="KW-0378">Hydrolase</keyword>
<dbReference type="InterPro" id="IPR001650">
    <property type="entry name" value="Helicase_C-like"/>
</dbReference>
<comment type="catalytic activity">
    <reaction evidence="6 7">
        <text>Couples ATP hydrolysis with the unwinding of duplex DNA by translocating in the 3'-5' direction.</text>
        <dbReference type="EC" id="5.6.2.4"/>
    </reaction>
</comment>
<evidence type="ECO:0000259" key="9">
    <source>
        <dbReference type="PROSITE" id="PS51192"/>
    </source>
</evidence>
<dbReference type="EC" id="5.6.2.4" evidence="7"/>
<comment type="catalytic activity">
    <reaction evidence="7">
        <text>ATP + H2O = ADP + phosphate + H(+)</text>
        <dbReference type="Rhea" id="RHEA:13065"/>
        <dbReference type="ChEBI" id="CHEBI:15377"/>
        <dbReference type="ChEBI" id="CHEBI:15378"/>
        <dbReference type="ChEBI" id="CHEBI:30616"/>
        <dbReference type="ChEBI" id="CHEBI:43474"/>
        <dbReference type="ChEBI" id="CHEBI:456216"/>
    </reaction>
</comment>
<dbReference type="SUPFAM" id="SSF52540">
    <property type="entry name" value="P-loop containing nucleoside triphosphate hydrolases"/>
    <property type="match status" value="1"/>
</dbReference>
<evidence type="ECO:0000256" key="2">
    <source>
        <dbReference type="ARBA" id="ARBA00022741"/>
    </source>
</evidence>
<keyword evidence="7" id="KW-0539">Nucleus</keyword>
<evidence type="ECO:0000256" key="7">
    <source>
        <dbReference type="RuleBase" id="RU364117"/>
    </source>
</evidence>
<dbReference type="InterPro" id="IPR004589">
    <property type="entry name" value="DNA_helicase_ATP-dep_RecQ"/>
</dbReference>
<dbReference type="InterPro" id="IPR014001">
    <property type="entry name" value="Helicase_ATP-bd"/>
</dbReference>
<dbReference type="GO" id="GO:0016887">
    <property type="term" value="F:ATP hydrolysis activity"/>
    <property type="evidence" value="ECO:0007669"/>
    <property type="project" value="RHEA"/>
</dbReference>
<reference evidence="11 12" key="1">
    <citation type="submission" date="2015-06" db="EMBL/GenBank/DDBJ databases">
        <title>Draft genome of the ant-associated black yeast Phialophora attae CBS 131958.</title>
        <authorList>
            <person name="Moreno L.F."/>
            <person name="Stielow B.J."/>
            <person name="de Hoog S."/>
            <person name="Vicente V.A."/>
            <person name="Weiss V.A."/>
            <person name="de Vries M."/>
            <person name="Cruz L.M."/>
            <person name="Souza E.M."/>
        </authorList>
    </citation>
    <scope>NUCLEOTIDE SEQUENCE [LARGE SCALE GENOMIC DNA]</scope>
    <source>
        <strain evidence="11 12">CBS 131958</strain>
    </source>
</reference>
<dbReference type="PROSITE" id="PS51194">
    <property type="entry name" value="HELICASE_CTER"/>
    <property type="match status" value="1"/>
</dbReference>
<keyword evidence="8" id="KW-1133">Transmembrane helix</keyword>
<dbReference type="PANTHER" id="PTHR13710">
    <property type="entry name" value="DNA HELICASE RECQ FAMILY MEMBER"/>
    <property type="match status" value="1"/>
</dbReference>
<dbReference type="Pfam" id="PF00271">
    <property type="entry name" value="Helicase_C"/>
    <property type="match status" value="1"/>
</dbReference>
<keyword evidence="8" id="KW-0472">Membrane</keyword>
<dbReference type="GO" id="GO:0000724">
    <property type="term" value="P:double-strand break repair via homologous recombination"/>
    <property type="evidence" value="ECO:0007669"/>
    <property type="project" value="TreeGrafter"/>
</dbReference>
<dbReference type="PROSITE" id="PS51192">
    <property type="entry name" value="HELICASE_ATP_BIND_1"/>
    <property type="match status" value="1"/>
</dbReference>
<evidence type="ECO:0000256" key="5">
    <source>
        <dbReference type="ARBA" id="ARBA00022840"/>
    </source>
</evidence>
<keyword evidence="5 7" id="KW-0067">ATP-binding</keyword>
<evidence type="ECO:0000313" key="11">
    <source>
        <dbReference type="EMBL" id="KPI41507.1"/>
    </source>
</evidence>
<evidence type="ECO:0000313" key="12">
    <source>
        <dbReference type="Proteomes" id="UP000038010"/>
    </source>
</evidence>
<evidence type="ECO:0000259" key="10">
    <source>
        <dbReference type="PROSITE" id="PS51194"/>
    </source>
</evidence>
<feature type="domain" description="Helicase C-terminal" evidence="10">
    <location>
        <begin position="265"/>
        <end position="422"/>
    </location>
</feature>
<dbReference type="GO" id="GO:0043138">
    <property type="term" value="F:3'-5' DNA helicase activity"/>
    <property type="evidence" value="ECO:0007669"/>
    <property type="project" value="UniProtKB-EC"/>
</dbReference>
<dbReference type="InterPro" id="IPR027417">
    <property type="entry name" value="P-loop_NTPase"/>
</dbReference>
<evidence type="ECO:0000256" key="6">
    <source>
        <dbReference type="ARBA" id="ARBA00034617"/>
    </source>
</evidence>
<dbReference type="InterPro" id="IPR032284">
    <property type="entry name" value="RecQ_Zn-bd"/>
</dbReference>